<feature type="non-terminal residue" evidence="2">
    <location>
        <position position="1"/>
    </location>
</feature>
<evidence type="ECO:0000256" key="1">
    <source>
        <dbReference type="SAM" id="MobiDB-lite"/>
    </source>
</evidence>
<feature type="region of interest" description="Disordered" evidence="1">
    <location>
        <begin position="1"/>
        <end position="25"/>
    </location>
</feature>
<name>A0A3L5TQR3_MYTGA</name>
<reference evidence="2 3" key="1">
    <citation type="journal article" date="2016" name="PLoS ONE">
        <title>A First Insight into the Genome of the Filter-Feeder Mussel Mytilus galloprovincialis.</title>
        <authorList>
            <person name="Murgarella M."/>
            <person name="Puiu D."/>
            <person name="Novoa B."/>
            <person name="Figueras A."/>
            <person name="Posada D."/>
            <person name="Canchaya C."/>
        </authorList>
    </citation>
    <scope>NUCLEOTIDE SEQUENCE [LARGE SCALE GENOMIC DNA]</scope>
    <source>
        <tissue evidence="2">Muscle</tissue>
    </source>
</reference>
<comment type="caution">
    <text evidence="2">The sequence shown here is derived from an EMBL/GenBank/DDBJ whole genome shotgun (WGS) entry which is preliminary data.</text>
</comment>
<dbReference type="EMBL" id="KV591019">
    <property type="protein sequence ID" value="OPL21511.1"/>
    <property type="molecule type" value="Genomic_DNA"/>
</dbReference>
<evidence type="ECO:0000313" key="2">
    <source>
        <dbReference type="EMBL" id="OPL21511.1"/>
    </source>
</evidence>
<dbReference type="AlphaFoldDB" id="A0A3L5TQR3"/>
<keyword evidence="3" id="KW-1185">Reference proteome</keyword>
<evidence type="ECO:0000313" key="3">
    <source>
        <dbReference type="Proteomes" id="UP000266721"/>
    </source>
</evidence>
<proteinExistence type="predicted"/>
<gene>
    <name evidence="2" type="ORF">AM593_02932</name>
</gene>
<protein>
    <submittedName>
        <fullName evidence="2">Uncharacterized protein</fullName>
    </submittedName>
</protein>
<accession>A0A3L5TQR3</accession>
<organism evidence="2 3">
    <name type="scientific">Mytilus galloprovincialis</name>
    <name type="common">Mediterranean mussel</name>
    <dbReference type="NCBI Taxonomy" id="29158"/>
    <lineage>
        <taxon>Eukaryota</taxon>
        <taxon>Metazoa</taxon>
        <taxon>Spiralia</taxon>
        <taxon>Lophotrochozoa</taxon>
        <taxon>Mollusca</taxon>
        <taxon>Bivalvia</taxon>
        <taxon>Autobranchia</taxon>
        <taxon>Pteriomorphia</taxon>
        <taxon>Mytilida</taxon>
        <taxon>Mytiloidea</taxon>
        <taxon>Mytilidae</taxon>
        <taxon>Mytilinae</taxon>
        <taxon>Mytilus</taxon>
    </lineage>
</organism>
<sequence>MAHELNLDDVFIESGSGQQQRQQQTNIHNFDSQLAFDAMNSNSMNMTARENISVNEESTTHNLCFIHSRAYPYHTELTS</sequence>
<dbReference type="Proteomes" id="UP000266721">
    <property type="component" value="Unassembled WGS sequence"/>
</dbReference>